<feature type="transmembrane region" description="Helical" evidence="1">
    <location>
        <begin position="204"/>
        <end position="229"/>
    </location>
</feature>
<name>A0A370GM35_9NOCA</name>
<proteinExistence type="predicted"/>
<keyword evidence="3" id="KW-1185">Reference proteome</keyword>
<keyword evidence="1" id="KW-1133">Transmembrane helix</keyword>
<dbReference type="Pfam" id="PF12679">
    <property type="entry name" value="ABC2_membrane_2"/>
    <property type="match status" value="1"/>
</dbReference>
<organism evidence="2 3">
    <name type="scientific">Nocardia mexicana</name>
    <dbReference type="NCBI Taxonomy" id="279262"/>
    <lineage>
        <taxon>Bacteria</taxon>
        <taxon>Bacillati</taxon>
        <taxon>Actinomycetota</taxon>
        <taxon>Actinomycetes</taxon>
        <taxon>Mycobacteriales</taxon>
        <taxon>Nocardiaceae</taxon>
        <taxon>Nocardia</taxon>
    </lineage>
</organism>
<dbReference type="Proteomes" id="UP000255355">
    <property type="component" value="Unassembled WGS sequence"/>
</dbReference>
<dbReference type="GO" id="GO:0140359">
    <property type="term" value="F:ABC-type transporter activity"/>
    <property type="evidence" value="ECO:0007669"/>
    <property type="project" value="InterPro"/>
</dbReference>
<gene>
    <name evidence="2" type="ORF">DFR68_11737</name>
</gene>
<feature type="transmembrane region" description="Helical" evidence="1">
    <location>
        <begin position="249"/>
        <end position="270"/>
    </location>
</feature>
<evidence type="ECO:0000313" key="2">
    <source>
        <dbReference type="EMBL" id="RDI44420.1"/>
    </source>
</evidence>
<dbReference type="GO" id="GO:0005886">
    <property type="term" value="C:plasma membrane"/>
    <property type="evidence" value="ECO:0007669"/>
    <property type="project" value="UniProtKB-SubCell"/>
</dbReference>
<evidence type="ECO:0000256" key="1">
    <source>
        <dbReference type="SAM" id="Phobius"/>
    </source>
</evidence>
<dbReference type="PANTHER" id="PTHR43471">
    <property type="entry name" value="ABC TRANSPORTER PERMEASE"/>
    <property type="match status" value="1"/>
</dbReference>
<accession>A0A370GM35</accession>
<dbReference type="EMBL" id="QQAZ01000017">
    <property type="protein sequence ID" value="RDI44420.1"/>
    <property type="molecule type" value="Genomic_DNA"/>
</dbReference>
<dbReference type="RefSeq" id="WP_084520049.1">
    <property type="nucleotide sequence ID" value="NZ_QQAZ01000017.1"/>
</dbReference>
<dbReference type="OrthoDB" id="3686802at2"/>
<feature type="transmembrane region" description="Helical" evidence="1">
    <location>
        <begin position="82"/>
        <end position="102"/>
    </location>
</feature>
<dbReference type="AlphaFoldDB" id="A0A370GM35"/>
<comment type="caution">
    <text evidence="2">The sequence shown here is derived from an EMBL/GenBank/DDBJ whole genome shotgun (WGS) entry which is preliminary data.</text>
</comment>
<evidence type="ECO:0000313" key="3">
    <source>
        <dbReference type="Proteomes" id="UP000255355"/>
    </source>
</evidence>
<feature type="transmembrane region" description="Helical" evidence="1">
    <location>
        <begin position="173"/>
        <end position="197"/>
    </location>
</feature>
<sequence length="279" mass="29001">MSATVVIAPMIEPAVTTARTVILTKTLRDNRRSLIGWATGTTLAAVLYASFYPQMAKNGASQTENIPEGLRDALNMTDLTSAAGYLGGPVFGLIVPLLAMFFGAAVGARVTAADEESGTLDLLLAHPITRTTLILQRFAALVLAATGIGAIVWLAMLAIRGGADLSSVSPGQFAAQCLNMVLLSVTFGALATGIGAAAGRRGTVFAITAIVGVLAYAAHAFAAQIGLDWAAYLSPFHYYLDGEPLRNGFQWGSVALLAVASIVLVTAGTYRFNHRDLGA</sequence>
<dbReference type="PANTHER" id="PTHR43471:SF12">
    <property type="entry name" value="HYPOTHETICAL MEMBRANE PROTEIN, CONSERVED"/>
    <property type="match status" value="1"/>
</dbReference>
<reference evidence="2 3" key="1">
    <citation type="submission" date="2018-07" db="EMBL/GenBank/DDBJ databases">
        <title>Genomic Encyclopedia of Type Strains, Phase IV (KMG-IV): sequencing the most valuable type-strain genomes for metagenomic binning, comparative biology and taxonomic classification.</title>
        <authorList>
            <person name="Goeker M."/>
        </authorList>
    </citation>
    <scope>NUCLEOTIDE SEQUENCE [LARGE SCALE GENOMIC DNA]</scope>
    <source>
        <strain evidence="2 3">DSM 44952</strain>
    </source>
</reference>
<feature type="transmembrane region" description="Helical" evidence="1">
    <location>
        <begin position="34"/>
        <end position="52"/>
    </location>
</feature>
<keyword evidence="1" id="KW-0472">Membrane</keyword>
<protein>
    <submittedName>
        <fullName evidence="2">ABC-2 type transport system permease protein</fullName>
    </submittedName>
</protein>
<keyword evidence="1" id="KW-0812">Transmembrane</keyword>
<feature type="transmembrane region" description="Helical" evidence="1">
    <location>
        <begin position="138"/>
        <end position="161"/>
    </location>
</feature>
<dbReference type="STRING" id="1210089.GCA_001613165_05349"/>